<dbReference type="AlphaFoldDB" id="A0A833TLE9"/>
<dbReference type="EMBL" id="WSZM01000047">
    <property type="protein sequence ID" value="KAF4045400.1"/>
    <property type="molecule type" value="Genomic_DNA"/>
</dbReference>
<keyword evidence="1 2" id="KW-0808">Transferase</keyword>
<dbReference type="Gene3D" id="3.30.559.10">
    <property type="entry name" value="Chloramphenicol acetyltransferase-like domain"/>
    <property type="match status" value="2"/>
</dbReference>
<dbReference type="EMBL" id="JAACNO010000687">
    <property type="protein sequence ID" value="KAF4145836.1"/>
    <property type="molecule type" value="Genomic_DNA"/>
</dbReference>
<evidence type="ECO:0000313" key="2">
    <source>
        <dbReference type="EMBL" id="KAF4045400.1"/>
    </source>
</evidence>
<dbReference type="Proteomes" id="UP000602510">
    <property type="component" value="Unassembled WGS sequence"/>
</dbReference>
<gene>
    <name evidence="2" type="ORF">GN244_ATG02143</name>
    <name evidence="4" type="ORF">GN958_ATG04976</name>
    <name evidence="3" type="ORF">GN958_ATG23694</name>
</gene>
<dbReference type="Proteomes" id="UP000704712">
    <property type="component" value="Unassembled WGS sequence"/>
</dbReference>
<evidence type="ECO:0000256" key="1">
    <source>
        <dbReference type="ARBA" id="ARBA00022679"/>
    </source>
</evidence>
<dbReference type="GO" id="GO:0044550">
    <property type="term" value="P:secondary metabolite biosynthetic process"/>
    <property type="evidence" value="ECO:0007669"/>
    <property type="project" value="TreeGrafter"/>
</dbReference>
<evidence type="ECO:0000313" key="5">
    <source>
        <dbReference type="Proteomes" id="UP000602510"/>
    </source>
</evidence>
<protein>
    <submittedName>
        <fullName evidence="2">Transferase family</fullName>
    </submittedName>
</protein>
<dbReference type="Pfam" id="PF02458">
    <property type="entry name" value="Transferase"/>
    <property type="match status" value="1"/>
</dbReference>
<evidence type="ECO:0000313" key="4">
    <source>
        <dbReference type="EMBL" id="KAF4145836.1"/>
    </source>
</evidence>
<comment type="caution">
    <text evidence="2">The sequence shown here is derived from an EMBL/GenBank/DDBJ whole genome shotgun (WGS) entry which is preliminary data.</text>
</comment>
<dbReference type="InterPro" id="IPR050317">
    <property type="entry name" value="Plant_Fungal_Acyltransferase"/>
</dbReference>
<accession>A0A833TLE9</accession>
<proteinExistence type="predicted"/>
<reference evidence="2" key="1">
    <citation type="submission" date="2020-04" db="EMBL/GenBank/DDBJ databases">
        <title>Hybrid Assembly of Korean Phytophthora infestans isolates.</title>
        <authorList>
            <person name="Prokchorchik M."/>
            <person name="Lee Y."/>
            <person name="Seo J."/>
            <person name="Cho J.-H."/>
            <person name="Park Y.-E."/>
            <person name="Jang D.-C."/>
            <person name="Im J.-S."/>
            <person name="Choi J.-G."/>
            <person name="Park H.-J."/>
            <person name="Lee G.-B."/>
            <person name="Lee Y.-G."/>
            <person name="Hong S.-Y."/>
            <person name="Cho K."/>
            <person name="Sohn K.H."/>
        </authorList>
    </citation>
    <scope>NUCLEOTIDE SEQUENCE</scope>
    <source>
        <strain evidence="2">KR_1_A1</strain>
        <strain evidence="3">KR_2_A2</strain>
    </source>
</reference>
<dbReference type="GO" id="GO:0016747">
    <property type="term" value="F:acyltransferase activity, transferring groups other than amino-acyl groups"/>
    <property type="evidence" value="ECO:0007669"/>
    <property type="project" value="TreeGrafter"/>
</dbReference>
<keyword evidence="5" id="KW-1185">Reference proteome</keyword>
<organism evidence="2 5">
    <name type="scientific">Phytophthora infestans</name>
    <name type="common">Potato late blight agent</name>
    <name type="synonym">Botrytis infestans</name>
    <dbReference type="NCBI Taxonomy" id="4787"/>
    <lineage>
        <taxon>Eukaryota</taxon>
        <taxon>Sar</taxon>
        <taxon>Stramenopiles</taxon>
        <taxon>Oomycota</taxon>
        <taxon>Peronosporomycetes</taxon>
        <taxon>Peronosporales</taxon>
        <taxon>Peronosporaceae</taxon>
        <taxon>Phytophthora</taxon>
    </lineage>
</organism>
<dbReference type="EMBL" id="JAACNO010003331">
    <property type="protein sequence ID" value="KAF4127118.1"/>
    <property type="molecule type" value="Genomic_DNA"/>
</dbReference>
<sequence length="457" mass="50441">MTEQVSLQCADEASLQTVELPTRLGPLDQRYLLGIPLAVVFVYRSTNSAVEELIPIDRLRRALERLLDFYPHLTGRILVDPVDKAPRIEQLGAGAKLVSAQCSEPLTSFETVKDDGQSESSPQLIVTNLPDGGNALLPEFDATEAGAGRDAILTVQHTRFACGTRDLAQLYRGFRDLDQGRHANISIPPPSIQSLFSDLQLSTEERLEALAVSPTLFELAPEAPDVPDNIATPERVIGRVLRFSSTELARIKAAANADKENPVSTFCALAAHLWQSIYRARTRQCRAQCLSSHEAALQVPRQSLASLDLRSRSQLNISPRYFPNCVLCPVFSLSAAELLDAPLSTIAAAVHKGVQRLDPAEVQRNLRWLAAQPDKDRVRLRYQGGVMVSQWNKFEMYRGSELDVPPALVAQPFTPISLIDGLIYFMATEDQLNQSNTTISDSIDVSMALNESVWAEW</sequence>
<dbReference type="PANTHER" id="PTHR31642">
    <property type="entry name" value="TRICHOTHECENE 3-O-ACETYLTRANSFERASE"/>
    <property type="match status" value="1"/>
</dbReference>
<dbReference type="InterPro" id="IPR023213">
    <property type="entry name" value="CAT-like_dom_sf"/>
</dbReference>
<dbReference type="PANTHER" id="PTHR31642:SF310">
    <property type="entry name" value="FATTY ALCOHOL:CAFFEOYL-COA ACYLTRANSFERASE"/>
    <property type="match status" value="1"/>
</dbReference>
<evidence type="ECO:0000313" key="3">
    <source>
        <dbReference type="EMBL" id="KAF4127118.1"/>
    </source>
</evidence>
<name>A0A833TLE9_PHYIN</name>